<gene>
    <name evidence="1" type="ORF">RW095_22225</name>
</gene>
<proteinExistence type="predicted"/>
<dbReference type="RefSeq" id="WP_317018389.1">
    <property type="nucleotide sequence ID" value="NZ_CP136512.1"/>
</dbReference>
<dbReference type="EMBL" id="CP136512">
    <property type="protein sequence ID" value="WOD15949.1"/>
    <property type="molecule type" value="Genomic_DNA"/>
</dbReference>
<evidence type="ECO:0000313" key="1">
    <source>
        <dbReference type="EMBL" id="WOD15949.1"/>
    </source>
</evidence>
<dbReference type="Proteomes" id="UP001302652">
    <property type="component" value="Chromosome 2"/>
</dbReference>
<protein>
    <submittedName>
        <fullName evidence="1">Uncharacterized protein</fullName>
    </submittedName>
</protein>
<keyword evidence="2" id="KW-1185">Reference proteome</keyword>
<organism evidence="1 2">
    <name type="scientific">Paraburkholderia kirstenboschensis</name>
    <dbReference type="NCBI Taxonomy" id="1245436"/>
    <lineage>
        <taxon>Bacteria</taxon>
        <taxon>Pseudomonadati</taxon>
        <taxon>Pseudomonadota</taxon>
        <taxon>Betaproteobacteria</taxon>
        <taxon>Burkholderiales</taxon>
        <taxon>Burkholderiaceae</taxon>
        <taxon>Paraburkholderia</taxon>
    </lineage>
</organism>
<reference evidence="1 2" key="1">
    <citation type="submission" date="2023-10" db="EMBL/GenBank/DDBJ databases">
        <title>Surface-active antibiotics is a multifunctional adaptation for post-fire microbes.</title>
        <authorList>
            <person name="Liu M.D."/>
            <person name="Du Y."/>
            <person name="Koupaei S.K."/>
            <person name="Kim N.R."/>
            <person name="Zhang W."/>
            <person name="Traxler M.F."/>
        </authorList>
    </citation>
    <scope>NUCLEOTIDE SEQUENCE [LARGE SCALE GENOMIC DNA]</scope>
    <source>
        <strain evidence="1 2">F3</strain>
    </source>
</reference>
<name>A0ABZ0EFD7_9BURK</name>
<evidence type="ECO:0000313" key="2">
    <source>
        <dbReference type="Proteomes" id="UP001302652"/>
    </source>
</evidence>
<accession>A0ABZ0EFD7</accession>
<sequence length="183" mass="21007">MANIEREFQFLAERILAEDLRWWTLKHAVITRFYALWELRARYSSSPVPAPRLRDVLPGALLSKDQKEILESKHYLYADDDGSFPSRQMTGLRIQFELDQRSAQLSNTQWRVCKAEAWAGEFLVPDRPTVLCIPLAPRIALVGNSDITIANADTLRFFNLIAAAGSDKFIFARDFSLCFPNRK</sequence>